<gene>
    <name evidence="1" type="ORF">FA707_03325</name>
</gene>
<evidence type="ECO:0000313" key="1">
    <source>
        <dbReference type="EMBL" id="QCI86049.1"/>
    </source>
</evidence>
<reference evidence="1 2" key="1">
    <citation type="submission" date="2019-04" db="EMBL/GenBank/DDBJ databases">
        <title>Vagococcus sp. nov., isolated from faeces of yaks (Bos grunniens).</title>
        <authorList>
            <person name="Ge Y."/>
        </authorList>
    </citation>
    <scope>NUCLEOTIDE SEQUENCE [LARGE SCALE GENOMIC DNA]</scope>
    <source>
        <strain evidence="1 2">MN-17</strain>
    </source>
</reference>
<dbReference type="Pfam" id="PF02620">
    <property type="entry name" value="YceD"/>
    <property type="match status" value="1"/>
</dbReference>
<dbReference type="EMBL" id="CP039712">
    <property type="protein sequence ID" value="QCI86049.1"/>
    <property type="molecule type" value="Genomic_DNA"/>
</dbReference>
<sequence>MKWSLMELRRYKDEPLVIDTTIELADTLLKRDETILAVGPARVVGTMNVEPREYIAQVQVDVVLTLPSSRSLQPVEYPMSIAFDEIYMTPEEYALVKGTDGYEHAIVLDSTTIDLREAIEDYILLNIPLQVLTEEEMASDDLPSGDSWTIMSEEDYLYQQMETQAQTIDPRLAKLSALLDNNEESE</sequence>
<protein>
    <submittedName>
        <fullName evidence="1">DUF177 domain-containing protein</fullName>
    </submittedName>
</protein>
<dbReference type="RefSeq" id="WP_136952887.1">
    <property type="nucleotide sequence ID" value="NZ_CP039712.1"/>
</dbReference>
<organism evidence="1 2">
    <name type="scientific">Vagococcus zengguangii</name>
    <dbReference type="NCBI Taxonomy" id="2571750"/>
    <lineage>
        <taxon>Bacteria</taxon>
        <taxon>Bacillati</taxon>
        <taxon>Bacillota</taxon>
        <taxon>Bacilli</taxon>
        <taxon>Lactobacillales</taxon>
        <taxon>Enterococcaceae</taxon>
        <taxon>Vagococcus</taxon>
    </lineage>
</organism>
<keyword evidence="2" id="KW-1185">Reference proteome</keyword>
<dbReference type="Proteomes" id="UP000298615">
    <property type="component" value="Chromosome"/>
</dbReference>
<name>A0A4D7CPR6_9ENTE</name>
<dbReference type="OrthoDB" id="9790372at2"/>
<dbReference type="KEGG" id="vao:FA707_03325"/>
<accession>A0A4D7CPR6</accession>
<proteinExistence type="predicted"/>
<dbReference type="AlphaFoldDB" id="A0A4D7CPR6"/>
<dbReference type="InterPro" id="IPR003772">
    <property type="entry name" value="YceD"/>
</dbReference>
<evidence type="ECO:0000313" key="2">
    <source>
        <dbReference type="Proteomes" id="UP000298615"/>
    </source>
</evidence>